<proteinExistence type="predicted"/>
<organism evidence="1 2">
    <name type="scientific">Streptococcus suis D12</name>
    <dbReference type="NCBI Taxonomy" id="1004952"/>
    <lineage>
        <taxon>Bacteria</taxon>
        <taxon>Bacillati</taxon>
        <taxon>Bacillota</taxon>
        <taxon>Bacilli</taxon>
        <taxon>Lactobacillales</taxon>
        <taxon>Streptococcaceae</taxon>
        <taxon>Streptococcus</taxon>
    </lineage>
</organism>
<dbReference type="KEGG" id="ssk:SSUD12_1245"/>
<dbReference type="PATRIC" id="fig|1004952.3.peg.1216"/>
<sequence>MIFIIDIIFSHGFSPEMYHLFYKFLPVVSTMVNNSLPLEISLSTCYS</sequence>
<dbReference type="Proteomes" id="UP000008845">
    <property type="component" value="Chromosome"/>
</dbReference>
<evidence type="ECO:0000313" key="1">
    <source>
        <dbReference type="EMBL" id="AER19535.1"/>
    </source>
</evidence>
<reference evidence="1 2" key="1">
    <citation type="journal article" date="2011" name="BMC Genomics">
        <title>Comparative Genomic Analysis of Streptococcus suis reveals significant genomic diversity among different serotypes.</title>
        <authorList>
            <person name="Zhang A."/>
            <person name="Yang M."/>
            <person name="Hu P."/>
            <person name="Wu J."/>
            <person name="Chen B."/>
            <person name="Hua Y."/>
            <person name="Yu J."/>
            <person name="Chen H."/>
            <person name="Xiao J."/>
            <person name="Jin M."/>
        </authorList>
    </citation>
    <scope>NUCLEOTIDE SEQUENCE [LARGE SCALE GENOMIC DNA]</scope>
    <source>
        <strain evidence="1">D12</strain>
    </source>
</reference>
<name>G7SE66_STRSU</name>
<gene>
    <name evidence="1" type="ORF">SSUD12_1245</name>
</gene>
<evidence type="ECO:0000313" key="2">
    <source>
        <dbReference type="Proteomes" id="UP000008845"/>
    </source>
</evidence>
<accession>G7SE66</accession>
<protein>
    <submittedName>
        <fullName evidence="1">Uncharacterized protein</fullName>
    </submittedName>
</protein>
<dbReference type="HOGENOM" id="CLU_3173917_0_0_9"/>
<dbReference type="AlphaFoldDB" id="G7SE66"/>
<dbReference type="EMBL" id="CP002644">
    <property type="protein sequence ID" value="AER19535.1"/>
    <property type="molecule type" value="Genomic_DNA"/>
</dbReference>